<name>A0A0B1SZ16_OESDE</name>
<feature type="region of interest" description="Disordered" evidence="1">
    <location>
        <begin position="56"/>
        <end position="75"/>
    </location>
</feature>
<accession>A0A0B1SZ16</accession>
<dbReference type="EMBL" id="KN553261">
    <property type="protein sequence ID" value="KHJ90209.1"/>
    <property type="molecule type" value="Genomic_DNA"/>
</dbReference>
<proteinExistence type="predicted"/>
<dbReference type="Proteomes" id="UP000053660">
    <property type="component" value="Unassembled WGS sequence"/>
</dbReference>
<evidence type="ECO:0000313" key="3">
    <source>
        <dbReference type="Proteomes" id="UP000053660"/>
    </source>
</evidence>
<evidence type="ECO:0000313" key="2">
    <source>
        <dbReference type="EMBL" id="KHJ90209.1"/>
    </source>
</evidence>
<sequence>MLRPAGLSRLEVFLSGILSGADGVTLLQHQLQRLLLPKQRQLHKEKLVRMVTADVTESKNNENENSDNLILHKYA</sequence>
<reference evidence="2 3" key="1">
    <citation type="submission" date="2014-03" db="EMBL/GenBank/DDBJ databases">
        <title>Draft genome of the hookworm Oesophagostomum dentatum.</title>
        <authorList>
            <person name="Mitreva M."/>
        </authorList>
    </citation>
    <scope>NUCLEOTIDE SEQUENCE [LARGE SCALE GENOMIC DNA]</scope>
    <source>
        <strain evidence="2 3">OD-Hann</strain>
    </source>
</reference>
<evidence type="ECO:0000256" key="1">
    <source>
        <dbReference type="SAM" id="MobiDB-lite"/>
    </source>
</evidence>
<gene>
    <name evidence="2" type="ORF">OESDEN_09950</name>
</gene>
<dbReference type="AlphaFoldDB" id="A0A0B1SZ16"/>
<keyword evidence="3" id="KW-1185">Reference proteome</keyword>
<organism evidence="2 3">
    <name type="scientific">Oesophagostomum dentatum</name>
    <name type="common">Nodular worm</name>
    <dbReference type="NCBI Taxonomy" id="61180"/>
    <lineage>
        <taxon>Eukaryota</taxon>
        <taxon>Metazoa</taxon>
        <taxon>Ecdysozoa</taxon>
        <taxon>Nematoda</taxon>
        <taxon>Chromadorea</taxon>
        <taxon>Rhabditida</taxon>
        <taxon>Rhabditina</taxon>
        <taxon>Rhabditomorpha</taxon>
        <taxon>Strongyloidea</taxon>
        <taxon>Strongylidae</taxon>
        <taxon>Oesophagostomum</taxon>
    </lineage>
</organism>
<protein>
    <submittedName>
        <fullName evidence="2">Uncharacterized protein</fullName>
    </submittedName>
</protein>